<name>A0A9Q1EBQ9_SYNKA</name>
<gene>
    <name evidence="2" type="ORF">SKAU_G00392560</name>
</gene>
<evidence type="ECO:0000313" key="3">
    <source>
        <dbReference type="Proteomes" id="UP001152622"/>
    </source>
</evidence>
<dbReference type="PANTHER" id="PTHR47027">
    <property type="entry name" value="REVERSE TRANSCRIPTASE DOMAIN-CONTAINING PROTEIN"/>
    <property type="match status" value="1"/>
</dbReference>
<organism evidence="2 3">
    <name type="scientific">Synaphobranchus kaupii</name>
    <name type="common">Kaup's arrowtooth eel</name>
    <dbReference type="NCBI Taxonomy" id="118154"/>
    <lineage>
        <taxon>Eukaryota</taxon>
        <taxon>Metazoa</taxon>
        <taxon>Chordata</taxon>
        <taxon>Craniata</taxon>
        <taxon>Vertebrata</taxon>
        <taxon>Euteleostomi</taxon>
        <taxon>Actinopterygii</taxon>
        <taxon>Neopterygii</taxon>
        <taxon>Teleostei</taxon>
        <taxon>Anguilliformes</taxon>
        <taxon>Synaphobranchidae</taxon>
        <taxon>Synaphobranchus</taxon>
    </lineage>
</organism>
<dbReference type="PANTHER" id="PTHR47027:SF20">
    <property type="entry name" value="REVERSE TRANSCRIPTASE-LIKE PROTEIN WITH RNA-DIRECTED DNA POLYMERASE DOMAIN"/>
    <property type="match status" value="1"/>
</dbReference>
<reference evidence="2" key="1">
    <citation type="journal article" date="2023" name="Science">
        <title>Genome structures resolve the early diversification of teleost fishes.</title>
        <authorList>
            <person name="Parey E."/>
            <person name="Louis A."/>
            <person name="Montfort J."/>
            <person name="Bouchez O."/>
            <person name="Roques C."/>
            <person name="Iampietro C."/>
            <person name="Lluch J."/>
            <person name="Castinel A."/>
            <person name="Donnadieu C."/>
            <person name="Desvignes T."/>
            <person name="Floi Bucao C."/>
            <person name="Jouanno E."/>
            <person name="Wen M."/>
            <person name="Mejri S."/>
            <person name="Dirks R."/>
            <person name="Jansen H."/>
            <person name="Henkel C."/>
            <person name="Chen W.J."/>
            <person name="Zahm M."/>
            <person name="Cabau C."/>
            <person name="Klopp C."/>
            <person name="Thompson A.W."/>
            <person name="Robinson-Rechavi M."/>
            <person name="Braasch I."/>
            <person name="Lecointre G."/>
            <person name="Bobe J."/>
            <person name="Postlethwait J.H."/>
            <person name="Berthelot C."/>
            <person name="Roest Crollius H."/>
            <person name="Guiguen Y."/>
        </authorList>
    </citation>
    <scope>NUCLEOTIDE SEQUENCE</scope>
    <source>
        <strain evidence="2">WJC10195</strain>
    </source>
</reference>
<evidence type="ECO:0000259" key="1">
    <source>
        <dbReference type="PROSITE" id="PS50878"/>
    </source>
</evidence>
<comment type="caution">
    <text evidence="2">The sequence shown here is derived from an EMBL/GenBank/DDBJ whole genome shotgun (WGS) entry which is preliminary data.</text>
</comment>
<feature type="domain" description="Reverse transcriptase" evidence="1">
    <location>
        <begin position="1"/>
        <end position="99"/>
    </location>
</feature>
<dbReference type="Proteomes" id="UP001152622">
    <property type="component" value="Chromosome 20"/>
</dbReference>
<sequence>MVDDGNFFSVSRFKVKTRVQHFITRELLYADDAALCANSLRQLQELLDGFSQACADFGLTISLKKTVTLSSEIHDSHQFTINDATLDRVNKFTYLGSTMTANATLDQEISVRLGKSASTFGRLSKKGTGCSLTVSVILSSCSPVELLQLGLVVQEKWRRERALGRPLFTSHRPPPLPIRQRFVSGRFHARTRAWTRCIFVIRIRTPLLQPPSPPTKRENILNIEH</sequence>
<dbReference type="InterPro" id="IPR043502">
    <property type="entry name" value="DNA/RNA_pol_sf"/>
</dbReference>
<proteinExistence type="predicted"/>
<dbReference type="EMBL" id="JAINUF010000020">
    <property type="protein sequence ID" value="KAJ8335914.1"/>
    <property type="molecule type" value="Genomic_DNA"/>
</dbReference>
<keyword evidence="3" id="KW-1185">Reference proteome</keyword>
<dbReference type="InterPro" id="IPR000477">
    <property type="entry name" value="RT_dom"/>
</dbReference>
<dbReference type="OrthoDB" id="425681at2759"/>
<dbReference type="Pfam" id="PF00078">
    <property type="entry name" value="RVT_1"/>
    <property type="match status" value="1"/>
</dbReference>
<accession>A0A9Q1EBQ9</accession>
<dbReference type="SUPFAM" id="SSF56672">
    <property type="entry name" value="DNA/RNA polymerases"/>
    <property type="match status" value="1"/>
</dbReference>
<dbReference type="AlphaFoldDB" id="A0A9Q1EBQ9"/>
<dbReference type="PROSITE" id="PS50878">
    <property type="entry name" value="RT_POL"/>
    <property type="match status" value="1"/>
</dbReference>
<protein>
    <recommendedName>
        <fullName evidence="1">Reverse transcriptase domain-containing protein</fullName>
    </recommendedName>
</protein>
<evidence type="ECO:0000313" key="2">
    <source>
        <dbReference type="EMBL" id="KAJ8335914.1"/>
    </source>
</evidence>